<comment type="similarity">
    <text evidence="4">Belongs to the class I-like SAM-binding methyltransferase superfamily. Cation-dependent O-methyltransferase family.</text>
</comment>
<dbReference type="STRING" id="133385.A0A2T9YRT7"/>
<evidence type="ECO:0000256" key="4">
    <source>
        <dbReference type="ARBA" id="ARBA00023453"/>
    </source>
</evidence>
<dbReference type="Pfam" id="PF01596">
    <property type="entry name" value="Methyltransf_3"/>
    <property type="match status" value="1"/>
</dbReference>
<dbReference type="PANTHER" id="PTHR10509:SF14">
    <property type="entry name" value="CAFFEOYL-COA O-METHYLTRANSFERASE 3-RELATED"/>
    <property type="match status" value="1"/>
</dbReference>
<reference evidence="5 6" key="1">
    <citation type="journal article" date="2018" name="MBio">
        <title>Comparative Genomics Reveals the Core Gene Toolbox for the Fungus-Insect Symbiosis.</title>
        <authorList>
            <person name="Wang Y."/>
            <person name="Stata M."/>
            <person name="Wang W."/>
            <person name="Stajich J.E."/>
            <person name="White M.M."/>
            <person name="Moncalvo J.M."/>
        </authorList>
    </citation>
    <scope>NUCLEOTIDE SEQUENCE [LARGE SCALE GENOMIC DNA]</scope>
    <source>
        <strain evidence="5 6">SWE-8-4</strain>
    </source>
</reference>
<keyword evidence="6" id="KW-1185">Reference proteome</keyword>
<comment type="caution">
    <text evidence="5">The sequence shown here is derived from an EMBL/GenBank/DDBJ whole genome shotgun (WGS) entry which is preliminary data.</text>
</comment>
<gene>
    <name evidence="5" type="ORF">BB561_002049</name>
</gene>
<dbReference type="Gene3D" id="3.40.50.150">
    <property type="entry name" value="Vaccinia Virus protein VP39"/>
    <property type="match status" value="1"/>
</dbReference>
<proteinExistence type="inferred from homology"/>
<accession>A0A2T9YRT7</accession>
<dbReference type="CDD" id="cd02440">
    <property type="entry name" value="AdoMet_MTases"/>
    <property type="match status" value="1"/>
</dbReference>
<dbReference type="PANTHER" id="PTHR10509">
    <property type="entry name" value="O-METHYLTRANSFERASE-RELATED"/>
    <property type="match status" value="1"/>
</dbReference>
<dbReference type="OrthoDB" id="10251242at2759"/>
<dbReference type="PROSITE" id="PS51682">
    <property type="entry name" value="SAM_OMT_I"/>
    <property type="match status" value="1"/>
</dbReference>
<dbReference type="GO" id="GO:0032259">
    <property type="term" value="P:methylation"/>
    <property type="evidence" value="ECO:0007669"/>
    <property type="project" value="UniProtKB-KW"/>
</dbReference>
<dbReference type="GO" id="GO:0008171">
    <property type="term" value="F:O-methyltransferase activity"/>
    <property type="evidence" value="ECO:0007669"/>
    <property type="project" value="InterPro"/>
</dbReference>
<dbReference type="Proteomes" id="UP000245383">
    <property type="component" value="Unassembled WGS sequence"/>
</dbReference>
<dbReference type="InterPro" id="IPR002935">
    <property type="entry name" value="SAM_O-MeTrfase"/>
</dbReference>
<evidence type="ECO:0008006" key="7">
    <source>
        <dbReference type="Google" id="ProtNLM"/>
    </source>
</evidence>
<keyword evidence="1" id="KW-0489">Methyltransferase</keyword>
<keyword evidence="2" id="KW-0808">Transferase</keyword>
<dbReference type="AlphaFoldDB" id="A0A2T9YRT7"/>
<evidence type="ECO:0000313" key="5">
    <source>
        <dbReference type="EMBL" id="PVU95070.1"/>
    </source>
</evidence>
<evidence type="ECO:0000313" key="6">
    <source>
        <dbReference type="Proteomes" id="UP000245383"/>
    </source>
</evidence>
<name>A0A2T9YRT7_9FUNG</name>
<dbReference type="SUPFAM" id="SSF53335">
    <property type="entry name" value="S-adenosyl-L-methionine-dependent methyltransferases"/>
    <property type="match status" value="1"/>
</dbReference>
<dbReference type="InterPro" id="IPR029063">
    <property type="entry name" value="SAM-dependent_MTases_sf"/>
</dbReference>
<dbReference type="GO" id="GO:0008757">
    <property type="term" value="F:S-adenosylmethionine-dependent methyltransferase activity"/>
    <property type="evidence" value="ECO:0007669"/>
    <property type="project" value="TreeGrafter"/>
</dbReference>
<sequence>MKNNTSSNIQRKDLVTGSCKSGKTTEDYSQICSSKAPSYLEELYKKVYNSELEAVMMITPEEGLLLSTLVSLRAPKVVLELGCFVGYSALWIVEGLEYNKSNPGHLYTIEISKEIADFARKNIENAGKSHFVDVINSPSQPILDSWDRSKKIDIAFLDANKNGYIGYYNSLINNSLLADDGIIVCDNTLFHNRVSPLHKQYNGQAIENPSSNSEHIYNFNLHVAKDNRTEQVLIPIFDGITIIRKKKQN</sequence>
<evidence type="ECO:0000256" key="1">
    <source>
        <dbReference type="ARBA" id="ARBA00022603"/>
    </source>
</evidence>
<dbReference type="InterPro" id="IPR050362">
    <property type="entry name" value="Cation-dep_OMT"/>
</dbReference>
<evidence type="ECO:0000256" key="2">
    <source>
        <dbReference type="ARBA" id="ARBA00022679"/>
    </source>
</evidence>
<dbReference type="EMBL" id="MBFR01000065">
    <property type="protein sequence ID" value="PVU95070.1"/>
    <property type="molecule type" value="Genomic_DNA"/>
</dbReference>
<protein>
    <recommendedName>
        <fullName evidence="7">O-methyltransferase domain-containing protein</fullName>
    </recommendedName>
</protein>
<organism evidence="5 6">
    <name type="scientific">Smittium simulii</name>
    <dbReference type="NCBI Taxonomy" id="133385"/>
    <lineage>
        <taxon>Eukaryota</taxon>
        <taxon>Fungi</taxon>
        <taxon>Fungi incertae sedis</taxon>
        <taxon>Zoopagomycota</taxon>
        <taxon>Kickxellomycotina</taxon>
        <taxon>Harpellomycetes</taxon>
        <taxon>Harpellales</taxon>
        <taxon>Legeriomycetaceae</taxon>
        <taxon>Smittium</taxon>
    </lineage>
</organism>
<keyword evidence="3" id="KW-0949">S-adenosyl-L-methionine</keyword>
<evidence type="ECO:0000256" key="3">
    <source>
        <dbReference type="ARBA" id="ARBA00022691"/>
    </source>
</evidence>